<dbReference type="AlphaFoldDB" id="A0A843TLK0"/>
<evidence type="ECO:0000313" key="1">
    <source>
        <dbReference type="EMBL" id="MQL70353.1"/>
    </source>
</evidence>
<dbReference type="Proteomes" id="UP000652761">
    <property type="component" value="Unassembled WGS sequence"/>
</dbReference>
<comment type="caution">
    <text evidence="1">The sequence shown here is derived from an EMBL/GenBank/DDBJ whole genome shotgun (WGS) entry which is preliminary data.</text>
</comment>
<gene>
    <name evidence="1" type="ORF">Taro_002664</name>
</gene>
<keyword evidence="2" id="KW-1185">Reference proteome</keyword>
<proteinExistence type="predicted"/>
<accession>A0A843TLK0</accession>
<organism evidence="1 2">
    <name type="scientific">Colocasia esculenta</name>
    <name type="common">Wild taro</name>
    <name type="synonym">Arum esculentum</name>
    <dbReference type="NCBI Taxonomy" id="4460"/>
    <lineage>
        <taxon>Eukaryota</taxon>
        <taxon>Viridiplantae</taxon>
        <taxon>Streptophyta</taxon>
        <taxon>Embryophyta</taxon>
        <taxon>Tracheophyta</taxon>
        <taxon>Spermatophyta</taxon>
        <taxon>Magnoliopsida</taxon>
        <taxon>Liliopsida</taxon>
        <taxon>Araceae</taxon>
        <taxon>Aroideae</taxon>
        <taxon>Colocasieae</taxon>
        <taxon>Colocasia</taxon>
    </lineage>
</organism>
<sequence length="86" mass="9088">MHSGIENLSSVLGCLCVSVDRVQQQDRRVTEQLAETSNGCRRGAGAAPLAGVVSLNWGNGACVLQVSSFSHCPHALVAGGRWWMPP</sequence>
<protein>
    <submittedName>
        <fullName evidence="1">Uncharacterized protein</fullName>
    </submittedName>
</protein>
<reference evidence="1" key="1">
    <citation type="submission" date="2017-07" db="EMBL/GenBank/DDBJ databases">
        <title>Taro Niue Genome Assembly and Annotation.</title>
        <authorList>
            <person name="Atibalentja N."/>
            <person name="Keating K."/>
            <person name="Fields C.J."/>
        </authorList>
    </citation>
    <scope>NUCLEOTIDE SEQUENCE</scope>
    <source>
        <strain evidence="1">Niue_2</strain>
        <tissue evidence="1">Leaf</tissue>
    </source>
</reference>
<evidence type="ECO:0000313" key="2">
    <source>
        <dbReference type="Proteomes" id="UP000652761"/>
    </source>
</evidence>
<name>A0A843TLK0_COLES</name>
<dbReference type="EMBL" id="NMUH01000065">
    <property type="protein sequence ID" value="MQL70353.1"/>
    <property type="molecule type" value="Genomic_DNA"/>
</dbReference>